<proteinExistence type="predicted"/>
<gene>
    <name evidence="18" type="ORF">LEMA_P010000.1</name>
</gene>
<comment type="subcellular location">
    <subcellularLocation>
        <location evidence="2">Cell membrane</location>
        <topology evidence="2">Multi-pass membrane protein</topology>
    </subcellularLocation>
</comment>
<keyword evidence="7" id="KW-0812">Transmembrane</keyword>
<comment type="catalytic activity">
    <reaction evidence="1">
        <text>ATP + protein L-histidine = ADP + protein N-phospho-L-histidine.</text>
        <dbReference type="EC" id="2.7.13.3"/>
    </reaction>
</comment>
<dbReference type="SUPFAM" id="SSF55874">
    <property type="entry name" value="ATPase domain of HSP90 chaperone/DNA topoisomerase II/histidine kinase"/>
    <property type="match status" value="1"/>
</dbReference>
<evidence type="ECO:0000256" key="6">
    <source>
        <dbReference type="ARBA" id="ARBA00022679"/>
    </source>
</evidence>
<keyword evidence="19" id="KW-1185">Reference proteome</keyword>
<dbReference type="FunFam" id="1.10.287.130:FF:000003">
    <property type="entry name" value="Histidine kinase"/>
    <property type="match status" value="1"/>
</dbReference>
<keyword evidence="12" id="KW-0472">Membrane</keyword>
<dbReference type="HOGENOM" id="CLU_001037_0_0_1"/>
<evidence type="ECO:0000259" key="15">
    <source>
        <dbReference type="PROSITE" id="PS50011"/>
    </source>
</evidence>
<feature type="region of interest" description="Disordered" evidence="14">
    <location>
        <begin position="2206"/>
        <end position="2238"/>
    </location>
</feature>
<dbReference type="InterPro" id="IPR036097">
    <property type="entry name" value="HisK_dim/P_sf"/>
</dbReference>
<dbReference type="Proteomes" id="UP000002668">
    <property type="component" value="Genome"/>
</dbReference>
<feature type="compositionally biased region" description="Basic and acidic residues" evidence="14">
    <location>
        <begin position="2206"/>
        <end position="2221"/>
    </location>
</feature>
<dbReference type="PROSITE" id="PS50109">
    <property type="entry name" value="HIS_KIN"/>
    <property type="match status" value="1"/>
</dbReference>
<dbReference type="InterPro" id="IPR011006">
    <property type="entry name" value="CheY-like_superfamily"/>
</dbReference>
<dbReference type="Gene3D" id="3.30.565.10">
    <property type="entry name" value="Histidine kinase-like ATPase, C-terminal domain"/>
    <property type="match status" value="1"/>
</dbReference>
<feature type="compositionally biased region" description="Acidic residues" evidence="14">
    <location>
        <begin position="2463"/>
        <end position="2472"/>
    </location>
</feature>
<dbReference type="Pfam" id="PF00512">
    <property type="entry name" value="HisKA"/>
    <property type="match status" value="1"/>
</dbReference>
<feature type="domain" description="Response regulatory" evidence="17">
    <location>
        <begin position="2252"/>
        <end position="2375"/>
    </location>
</feature>
<evidence type="ECO:0000256" key="1">
    <source>
        <dbReference type="ARBA" id="ARBA00000085"/>
    </source>
</evidence>
<evidence type="ECO:0000259" key="16">
    <source>
        <dbReference type="PROSITE" id="PS50109"/>
    </source>
</evidence>
<feature type="region of interest" description="Disordered" evidence="14">
    <location>
        <begin position="101"/>
        <end position="146"/>
    </location>
</feature>
<evidence type="ECO:0000256" key="14">
    <source>
        <dbReference type="SAM" id="MobiDB-lite"/>
    </source>
</evidence>
<dbReference type="InterPro" id="IPR003594">
    <property type="entry name" value="HATPase_dom"/>
</dbReference>
<dbReference type="CDD" id="cd17546">
    <property type="entry name" value="REC_hyHK_CKI1_RcsC-like"/>
    <property type="match status" value="1"/>
</dbReference>
<evidence type="ECO:0000256" key="13">
    <source>
        <dbReference type="PROSITE-ProRule" id="PRU00169"/>
    </source>
</evidence>
<organism evidence="18 19">
    <name type="scientific">Leptosphaeria maculans (strain JN3 / isolate v23.1.3 / race Av1-4-5-6-7-8)</name>
    <name type="common">Blackleg fungus</name>
    <name type="synonym">Phoma lingam</name>
    <dbReference type="NCBI Taxonomy" id="985895"/>
    <lineage>
        <taxon>Eukaryota</taxon>
        <taxon>Fungi</taxon>
        <taxon>Dikarya</taxon>
        <taxon>Ascomycota</taxon>
        <taxon>Pezizomycotina</taxon>
        <taxon>Dothideomycetes</taxon>
        <taxon>Pleosporomycetidae</taxon>
        <taxon>Pleosporales</taxon>
        <taxon>Pleosporineae</taxon>
        <taxon>Leptosphaeriaceae</taxon>
        <taxon>Plenodomus</taxon>
        <taxon>Plenodomus lingam/Leptosphaeria maculans species complex</taxon>
    </lineage>
</organism>
<dbReference type="SUPFAM" id="SSF56112">
    <property type="entry name" value="Protein kinase-like (PK-like)"/>
    <property type="match status" value="1"/>
</dbReference>
<feature type="compositionally biased region" description="Polar residues" evidence="14">
    <location>
        <begin position="519"/>
        <end position="567"/>
    </location>
</feature>
<dbReference type="InterPro" id="IPR027417">
    <property type="entry name" value="P-loop_NTPase"/>
</dbReference>
<dbReference type="SUPFAM" id="SSF55781">
    <property type="entry name" value="GAF domain-like"/>
    <property type="match status" value="1"/>
</dbReference>
<dbReference type="FunFam" id="3.30.450.40:FF:000044">
    <property type="entry name" value="Putative sensor histidine kinase/response regulator"/>
    <property type="match status" value="1"/>
</dbReference>
<evidence type="ECO:0000313" key="18">
    <source>
        <dbReference type="EMBL" id="CBY02213.1"/>
    </source>
</evidence>
<dbReference type="SUPFAM" id="SSF52172">
    <property type="entry name" value="CheY-like"/>
    <property type="match status" value="1"/>
</dbReference>
<dbReference type="Gene3D" id="3.30.450.40">
    <property type="match status" value="1"/>
</dbReference>
<dbReference type="EC" id="2.7.13.3" evidence="3"/>
<dbReference type="SUPFAM" id="SSF52540">
    <property type="entry name" value="P-loop containing nucleoside triphosphate hydrolases"/>
    <property type="match status" value="1"/>
</dbReference>
<dbReference type="InterPro" id="IPR001789">
    <property type="entry name" value="Sig_transdc_resp-reg_receiver"/>
</dbReference>
<dbReference type="PROSITE" id="PS50110">
    <property type="entry name" value="RESPONSE_REGULATORY"/>
    <property type="match status" value="1"/>
</dbReference>
<dbReference type="Pfam" id="PF00072">
    <property type="entry name" value="Response_reg"/>
    <property type="match status" value="1"/>
</dbReference>
<dbReference type="InterPro" id="IPR003018">
    <property type="entry name" value="GAF"/>
</dbReference>
<dbReference type="Pfam" id="PF00069">
    <property type="entry name" value="Pkinase"/>
    <property type="match status" value="1"/>
</dbReference>
<feature type="region of interest" description="Disordered" evidence="14">
    <location>
        <begin position="2418"/>
        <end position="2472"/>
    </location>
</feature>
<dbReference type="InterPro" id="IPR004358">
    <property type="entry name" value="Sig_transdc_His_kin-like_C"/>
</dbReference>
<dbReference type="InterPro" id="IPR003661">
    <property type="entry name" value="HisK_dim/P_dom"/>
</dbReference>
<name>E5ACL1_LEPMJ</name>
<dbReference type="InterPro" id="IPR011009">
    <property type="entry name" value="Kinase-like_dom_sf"/>
</dbReference>
<dbReference type="STRING" id="985895.E5ACL1"/>
<keyword evidence="5 13" id="KW-0597">Phosphoprotein</keyword>
<dbReference type="Gene3D" id="1.10.510.10">
    <property type="entry name" value="Transferase(Phosphotransferase) domain 1"/>
    <property type="match status" value="1"/>
</dbReference>
<dbReference type="PANTHER" id="PTHR43047">
    <property type="entry name" value="TWO-COMPONENT HISTIDINE PROTEIN KINASE"/>
    <property type="match status" value="1"/>
</dbReference>
<keyword evidence="10" id="KW-0067">ATP-binding</keyword>
<evidence type="ECO:0000313" key="19">
    <source>
        <dbReference type="Proteomes" id="UP000002668"/>
    </source>
</evidence>
<keyword evidence="8" id="KW-0547">Nucleotide-binding</keyword>
<reference evidence="19" key="1">
    <citation type="journal article" date="2011" name="Nat. Commun.">
        <title>Effector diversification within compartments of the Leptosphaeria maculans genome affected by Repeat-Induced Point mutations.</title>
        <authorList>
            <person name="Rouxel T."/>
            <person name="Grandaubert J."/>
            <person name="Hane J.K."/>
            <person name="Hoede C."/>
            <person name="van de Wouw A.P."/>
            <person name="Couloux A."/>
            <person name="Dominguez V."/>
            <person name="Anthouard V."/>
            <person name="Bally P."/>
            <person name="Bourras S."/>
            <person name="Cozijnsen A.J."/>
            <person name="Ciuffetti L.M."/>
            <person name="Degrave A."/>
            <person name="Dilmaghani A."/>
            <person name="Duret L."/>
            <person name="Fudal I."/>
            <person name="Goodwin S.B."/>
            <person name="Gout L."/>
            <person name="Glaser N."/>
            <person name="Linglin J."/>
            <person name="Kema G.H.J."/>
            <person name="Lapalu N."/>
            <person name="Lawrence C.B."/>
            <person name="May K."/>
            <person name="Meyer M."/>
            <person name="Ollivier B."/>
            <person name="Poulain J."/>
            <person name="Schoch C.L."/>
            <person name="Simon A."/>
            <person name="Spatafora J.W."/>
            <person name="Stachowiak A."/>
            <person name="Turgeon B.G."/>
            <person name="Tyler B.M."/>
            <person name="Vincent D."/>
            <person name="Weissenbach J."/>
            <person name="Amselem J."/>
            <person name="Quesneville H."/>
            <person name="Oliver R.P."/>
            <person name="Wincker P."/>
            <person name="Balesdent M.-H."/>
            <person name="Howlett B.J."/>
        </authorList>
    </citation>
    <scope>NUCLEOTIDE SEQUENCE [LARGE SCALE GENOMIC DNA]</scope>
    <source>
        <strain evidence="19">JN3 / isolate v23.1.3 / race Av1-4-5-6-7-8</strain>
    </source>
</reference>
<evidence type="ECO:0000259" key="17">
    <source>
        <dbReference type="PROSITE" id="PS50110"/>
    </source>
</evidence>
<sequence>MDNLKDTVPKPLLLLSLLPFATAAATYPVHLRSAITMSLATAVTVTMSTEGENGRTARLSHIFGRLLELQNYVWDPEIAPFHSSYSNWHIFGYQKTARDERPLSRGRSAVITSPTTSHSPDASRPSLTRSHRSNGSDVSAATAKGLHPLATTTATDQWRQGRPVVCRISHQTLRLEREFQLSKLVVKESDPNCRHFVRPIEFVRFTTKPGEEPLAASIFEAPGPNFLNELVTFGPNWYKFTQHQSNWQSHASQRKPNLGVPLLTFLDFAVGATECLEILHHGHEVVHGELRGDAFHFAESGMVKMINFGSGARSFENGLTSAGWNTLSREVGIELKLAFIAPEQTGRMPAEPDSRTDIYSLGIIFYTMLCGTTPFDGPTALDVMQNVISKRIPPVSSQRIDVPEALSRIIQRMTQRNIEDRYHSTSGLKSDLIRIRELLCEGDVQALKAFQVGSKDINCFFNLPLKQIGRETERQKIVDIIERVSKHRRTRLTTLNSMSSNSSYSDQRLELQFDDIVSDSTSSLGSESRPNSVPTNGTLEVCPTSQQRSQEGTILSDDSSTEKTSGSRPPPLTSKRGHSNNSLEGALTQSRSNQSINLSTETLALRQTPSSRRLRRQSRCEIIAIGGSTGLGKSRLIQSVQSAARSTGYFAMAKFDSAKKVPFDPIVKIMSSLFRQIFSEADVTTDFHNSVRGLLRNSGVWTVLRAYLDLPEWLLNTGGNPKTPHQTDVDLAKEMQRRASSPAIHCGSAGHTADAWLRSGGASKSSRFMSVFIDVLRLLTMQKLCIWALEDVQNADPESAELIQHIVRAKIPLILILTHVDEETLPRELSPLLRSATRIQLLPFTEAQTADYVAETLHRDHQYILPLVAVVQEKSRGNPFFVREILDECYRKKCVFYSWRENNWLFDLDRVFEVFAGPEYGSSVTGDFITKRLFELPSDSRKLLAWASLLGGTFSFDFIKQVLDPKERWPPEAKIPVLADGESAIKALSGALDAYILMPAEQDARFRFSHDRYLAAAANSLEKEWDSQLMHYLIAKTITSNDDDRGEPVLGSKALYMRSRHICLATELIKTRETHRAPFRDILYQAGETACESGARSTGIYYFVHSLSLLQDDPWDDSRPDVSYQETLQLFVRSAECYWHQGMLDEALSLIRTTFKNARDPCDMASSFILQSRVLAIRGDSFSAFQALKDCLSLLGSSIPPTTWEECDLEFQRIYNVLQNTDMDQLLMPRQPSSPQGIDQDELSMRSQYSALPILSTDDSPLHQPAADRKLMTIGSVFIELLSAAFWSNSLLFYQGTLKLINIHLEQGIIPQIALAYLHLGTIAGGRFNMIKFAVEMGAMAKRLFAMFPHEHYTLGRGQTLQTLFLGHLEAPIGDLLPSLEDALQSSLTVGDRLLALLNLGTQAHLRVFAGHDVMELEAWIEEISLEMRDWQQDMHGGVFLLACRQYARALQGKTGVSSGETSFSDHEHNEEEYIRFLELTASNPKRPKSIYLAIKLPVLVLFGHISDAVALGEILLPMLSGLWCERLVYSVKFYLSIAYAATILDKPDHPRRKEMIQFAKDTVKLLEACCTVTDVNYKGWLHLLRAMLADINVDPPSALQNYEAAMDHSEMHGFVLDEAFSHELYAEWLVQKKAHRTARHSLKDCISTYRRLSAPGKADHVATKYEWLLRGGASLTTMDAAVQTTIIDTGNSSFKLERNDDQEQFLGAETAVDRTQNWIGPESGKRHESAQDLHSGFSAIGLDMLDLSSILESSQVLSSELQVDNLMAKMASIILESTGATLCGIVIEDSTVEWSIACIATNEPDNDSGIISGVTSFPAAQPLNTVDDVVARQVTMYTLRFRETVFVQNLLEDDRFSNVSESYLKRNPEGKAVICIPIIHSERLLGSIYVEGPANSFTERNTQVLRLLVNQISISLANALLFKEIERVSASNEAMLEMQKRALAQARAAEIKAKEAEAIAIRNMKLKEEAAKAKSLFLANVSHELRTPLNGVIGMSELLKASPLNGEQAGYADSIRVCADTLLSIINDLLDYSKLEAGKMNVMEMPLSLNETITEVVRALAYTNAERGLKTIEELYLDPEMLVMGDPVRLHQVMMNLLSNSYKFTPRGSVTVRAVVDQEADDWVDITCSVIDTGIGIPEEQKKKLFLPFSQIESSSARSYGGTGLGLSICKALIENVMHGKVWLDSVPGKGTTVSFALRFQKVRREQGASDRPRTREPDPMARFSSQENNGHEQSSGSCIDLTMIPRNELRICIAEDNLINQRIAISFVQKLGFKCDAYLDGFKTIDALERASDNGRPFHLILMDVQMPHCDGYEATQLIRKHPNPEIRNVLIIAMTASAIEGDREKCLNSGMNNYLAKPVRAQTLKAMLESYLNKNNEVKDVPDLAAEAKEMVNMALNETDKPAPADTSNGSIVAKKAMEGQNAGEDGESKIRSRPPSVRKITAQRIKPNGEREDVPSPLSDDEVVPESH</sequence>
<dbReference type="InterPro" id="IPR029016">
    <property type="entry name" value="GAF-like_dom_sf"/>
</dbReference>
<dbReference type="PROSITE" id="PS50011">
    <property type="entry name" value="PROTEIN_KINASE_DOM"/>
    <property type="match status" value="1"/>
</dbReference>
<keyword evidence="6" id="KW-0808">Transferase</keyword>
<dbReference type="InterPro" id="IPR005467">
    <property type="entry name" value="His_kinase_dom"/>
</dbReference>
<evidence type="ECO:0000256" key="8">
    <source>
        <dbReference type="ARBA" id="ARBA00022741"/>
    </source>
</evidence>
<feature type="domain" description="Histidine kinase" evidence="16">
    <location>
        <begin position="1981"/>
        <end position="2203"/>
    </location>
</feature>
<dbReference type="PRINTS" id="PR00344">
    <property type="entry name" value="BCTRLSENSOR"/>
</dbReference>
<dbReference type="SUPFAM" id="SSF47384">
    <property type="entry name" value="Homodimeric domain of signal transducing histidine kinase"/>
    <property type="match status" value="1"/>
</dbReference>
<dbReference type="EMBL" id="FP929139">
    <property type="protein sequence ID" value="CBY02213.1"/>
    <property type="molecule type" value="Genomic_DNA"/>
</dbReference>
<dbReference type="InterPro" id="IPR000719">
    <property type="entry name" value="Prot_kinase_dom"/>
</dbReference>
<evidence type="ECO:0000256" key="11">
    <source>
        <dbReference type="ARBA" id="ARBA00022989"/>
    </source>
</evidence>
<dbReference type="InParanoid" id="E5ACL1"/>
<feature type="compositionally biased region" description="Polar residues" evidence="14">
    <location>
        <begin position="579"/>
        <end position="596"/>
    </location>
</feature>
<dbReference type="InterPro" id="IPR036890">
    <property type="entry name" value="HATPase_C_sf"/>
</dbReference>
<dbReference type="GO" id="GO:0009927">
    <property type="term" value="F:histidine phosphotransfer kinase activity"/>
    <property type="evidence" value="ECO:0007669"/>
    <property type="project" value="TreeGrafter"/>
</dbReference>
<evidence type="ECO:0000256" key="2">
    <source>
        <dbReference type="ARBA" id="ARBA00004651"/>
    </source>
</evidence>
<dbReference type="eggNOG" id="KOG0519">
    <property type="taxonomic scope" value="Eukaryota"/>
</dbReference>
<feature type="modified residue" description="4-aspartylphosphate" evidence="13">
    <location>
        <position position="2306"/>
    </location>
</feature>
<feature type="compositionally biased region" description="Polar residues" evidence="14">
    <location>
        <begin position="2225"/>
        <end position="2238"/>
    </location>
</feature>
<dbReference type="SMART" id="SM00388">
    <property type="entry name" value="HisKA"/>
    <property type="match status" value="1"/>
</dbReference>
<dbReference type="GO" id="GO:0005524">
    <property type="term" value="F:ATP binding"/>
    <property type="evidence" value="ECO:0007669"/>
    <property type="project" value="UniProtKB-KW"/>
</dbReference>
<dbReference type="Gene3D" id="1.10.287.130">
    <property type="match status" value="1"/>
</dbReference>
<evidence type="ECO:0000256" key="4">
    <source>
        <dbReference type="ARBA" id="ARBA00022475"/>
    </source>
</evidence>
<dbReference type="SMART" id="SM00448">
    <property type="entry name" value="REC"/>
    <property type="match status" value="1"/>
</dbReference>
<evidence type="ECO:0000256" key="9">
    <source>
        <dbReference type="ARBA" id="ARBA00022777"/>
    </source>
</evidence>
<protein>
    <recommendedName>
        <fullName evidence="3">histidine kinase</fullName>
        <ecNumber evidence="3">2.7.13.3</ecNumber>
    </recommendedName>
</protein>
<dbReference type="SMART" id="SM00065">
    <property type="entry name" value="GAF"/>
    <property type="match status" value="1"/>
</dbReference>
<feature type="compositionally biased region" description="Polar residues" evidence="14">
    <location>
        <begin position="110"/>
        <end position="139"/>
    </location>
</feature>
<dbReference type="OrthoDB" id="60033at2759"/>
<dbReference type="FunFam" id="3.30.565.10:FF:000010">
    <property type="entry name" value="Sensor histidine kinase RcsC"/>
    <property type="match status" value="1"/>
</dbReference>
<dbReference type="CDD" id="cd16922">
    <property type="entry name" value="HATPase_EvgS-ArcB-TorS-like"/>
    <property type="match status" value="1"/>
</dbReference>
<dbReference type="CDD" id="cd00082">
    <property type="entry name" value="HisKA"/>
    <property type="match status" value="1"/>
</dbReference>
<dbReference type="SMART" id="SM00220">
    <property type="entry name" value="S_TKc"/>
    <property type="match status" value="1"/>
</dbReference>
<dbReference type="VEuPathDB" id="FungiDB:LEMA_P010000.1"/>
<evidence type="ECO:0000256" key="12">
    <source>
        <dbReference type="ARBA" id="ARBA00023136"/>
    </source>
</evidence>
<dbReference type="Pfam" id="PF01590">
    <property type="entry name" value="GAF"/>
    <property type="match status" value="1"/>
</dbReference>
<dbReference type="Pfam" id="PF13191">
    <property type="entry name" value="AAA_16"/>
    <property type="match status" value="1"/>
</dbReference>
<evidence type="ECO:0000256" key="5">
    <source>
        <dbReference type="ARBA" id="ARBA00022553"/>
    </source>
</evidence>
<dbReference type="PANTHER" id="PTHR43047:SF46">
    <property type="entry name" value="HISTIDINE KINASE_RESPONSE REGULATOR, PUTATIVE (AFU_ORTHOLOGUE AFUA_3G12550)-RELATED"/>
    <property type="match status" value="1"/>
</dbReference>
<dbReference type="FunFam" id="1.10.510.10:FF:000579">
    <property type="entry name" value="Sensor histidine kinase/response regulator, putative"/>
    <property type="match status" value="1"/>
</dbReference>
<feature type="domain" description="Protein kinase" evidence="15">
    <location>
        <begin position="97"/>
        <end position="433"/>
    </location>
</feature>
<evidence type="ECO:0000256" key="10">
    <source>
        <dbReference type="ARBA" id="ARBA00022840"/>
    </source>
</evidence>
<evidence type="ECO:0000256" key="7">
    <source>
        <dbReference type="ARBA" id="ARBA00022692"/>
    </source>
</evidence>
<keyword evidence="4" id="KW-1003">Cell membrane</keyword>
<keyword evidence="9 18" id="KW-0418">Kinase</keyword>
<dbReference type="GO" id="GO:0005886">
    <property type="term" value="C:plasma membrane"/>
    <property type="evidence" value="ECO:0007669"/>
    <property type="project" value="UniProtKB-SubCell"/>
</dbReference>
<dbReference type="GO" id="GO:0000155">
    <property type="term" value="F:phosphorelay sensor kinase activity"/>
    <property type="evidence" value="ECO:0007669"/>
    <property type="project" value="InterPro"/>
</dbReference>
<feature type="region of interest" description="Disordered" evidence="14">
    <location>
        <begin position="519"/>
        <end position="596"/>
    </location>
</feature>
<dbReference type="SMART" id="SM00387">
    <property type="entry name" value="HATPase_c"/>
    <property type="match status" value="1"/>
</dbReference>
<keyword evidence="11" id="KW-1133">Transmembrane helix</keyword>
<dbReference type="Gene3D" id="3.40.50.2300">
    <property type="match status" value="1"/>
</dbReference>
<dbReference type="InterPro" id="IPR041664">
    <property type="entry name" value="AAA_16"/>
</dbReference>
<dbReference type="OMA" id="QLPGYTW"/>
<evidence type="ECO:0000256" key="3">
    <source>
        <dbReference type="ARBA" id="ARBA00012438"/>
    </source>
</evidence>
<dbReference type="Pfam" id="PF02518">
    <property type="entry name" value="HATPase_c"/>
    <property type="match status" value="1"/>
</dbReference>
<dbReference type="FunFam" id="3.40.50.2300:FF:000285">
    <property type="entry name" value="Putative sensor histidine kinase/response regulator"/>
    <property type="match status" value="1"/>
</dbReference>
<accession>E5ACL1</accession>